<gene>
    <name evidence="2" type="primary">105</name>
    <name evidence="2" type="ORF">PBI_ZAPNER_105</name>
</gene>
<evidence type="ECO:0000313" key="3">
    <source>
        <dbReference type="Proteomes" id="UP000221944"/>
    </source>
</evidence>
<reference evidence="2 3" key="1">
    <citation type="submission" date="2014-03" db="EMBL/GenBank/DDBJ databases">
        <authorList>
            <person name="Kramer Z.J."/>
            <person name="Fasoranti T.O."/>
            <person name="Abrahim M.R."/>
            <person name="Adkins N.L."/>
            <person name="Burke K.A."/>
            <person name="Churilla B.M."/>
            <person name="Cohen K.L."/>
            <person name="Colicchio M.A."/>
            <person name="Genkil J.S."/>
            <person name="Prout A.K."/>
            <person name="Schafer C.E."/>
            <person name="Schwarz A.G."/>
            <person name="Tish M."/>
            <person name="Vispute N."/>
            <person name="Wilkes K.E."/>
            <person name="Williams C.R."/>
            <person name="Xiao X."/>
            <person name="Yoder B.A."/>
            <person name="Yu V.J."/>
            <person name="Lapin J.S."/>
            <person name="Ott C.T."/>
            <person name="Walburn T.D."/>
            <person name="Bradley K.W."/>
            <person name="Clarke D.Q."/>
            <person name="Lewis M.F."/>
            <person name="Barker L.P."/>
            <person name="Bailey C."/>
            <person name="Asai D.J."/>
            <person name="Bowman C.A."/>
            <person name="Russell D.A."/>
            <person name="Pope W.H."/>
            <person name="Jacobs-Sera D."/>
            <person name="Hendrix R.W."/>
            <person name="Hatfull G.F."/>
        </authorList>
    </citation>
    <scope>NUCLEOTIDE SEQUENCE [LARGE SCALE GENOMIC DNA]</scope>
</reference>
<dbReference type="Proteomes" id="UP000221944">
    <property type="component" value="Segment"/>
</dbReference>
<accession>A0A059VKX1</accession>
<keyword evidence="1" id="KW-1133">Transmembrane helix</keyword>
<feature type="transmembrane region" description="Helical" evidence="1">
    <location>
        <begin position="36"/>
        <end position="56"/>
    </location>
</feature>
<feature type="transmembrane region" description="Helical" evidence="1">
    <location>
        <begin position="12"/>
        <end position="29"/>
    </location>
</feature>
<evidence type="ECO:0000256" key="1">
    <source>
        <dbReference type="SAM" id="Phobius"/>
    </source>
</evidence>
<dbReference type="KEGG" id="vg:60335610"/>
<feature type="transmembrane region" description="Helical" evidence="1">
    <location>
        <begin position="114"/>
        <end position="136"/>
    </location>
</feature>
<evidence type="ECO:0000313" key="2">
    <source>
        <dbReference type="EMBL" id="AHZ95559.1"/>
    </source>
</evidence>
<protein>
    <submittedName>
        <fullName evidence="2">Uncharacterized protein</fullName>
    </submittedName>
</protein>
<proteinExistence type="predicted"/>
<name>A0A059VKX1_9CAUD</name>
<keyword evidence="3" id="KW-1185">Reference proteome</keyword>
<keyword evidence="1" id="KW-0472">Membrane</keyword>
<dbReference type="EMBL" id="KJ567041">
    <property type="protein sequence ID" value="AHZ95559.1"/>
    <property type="molecule type" value="Genomic_DNA"/>
</dbReference>
<organism evidence="2 3">
    <name type="scientific">Mycobacterium phage Zapner</name>
    <dbReference type="NCBI Taxonomy" id="1486474"/>
    <lineage>
        <taxon>Viruses</taxon>
        <taxon>Duplodnaviria</taxon>
        <taxon>Heunggongvirae</taxon>
        <taxon>Uroviricota</taxon>
        <taxon>Caudoviricetes</taxon>
        <taxon>Gracegardnervirinae</taxon>
        <taxon>Avanivirus</taxon>
        <taxon>Avanivirus zapner</taxon>
    </lineage>
</organism>
<dbReference type="RefSeq" id="YP_009964022.1">
    <property type="nucleotide sequence ID" value="NC_051724.1"/>
</dbReference>
<dbReference type="GeneID" id="60335610"/>
<keyword evidence="1" id="KW-0812">Transmembrane</keyword>
<sequence>MSGDSQVLVERFALPAGLVAGSFVAFLLAAVTGVELFTLAGVCLLVGGVVTAVRVAQDQAAAPVVVSTVPVPDPVRQQRLQEYVSTELARSRGRIESVTPYTAVVVTGQRVNHVLHLLVSVLLCGLWLPVWLVIALTGGEKRFVLAVDQCGNVTRV</sequence>